<dbReference type="InterPro" id="IPR013325">
    <property type="entry name" value="RNA_pol_sigma_r2"/>
</dbReference>
<dbReference type="OrthoDB" id="1273797at2"/>
<evidence type="ECO:0000259" key="2">
    <source>
        <dbReference type="SMART" id="SM00849"/>
    </source>
</evidence>
<keyword evidence="4" id="KW-1185">Reference proteome</keyword>
<dbReference type="Proteomes" id="UP000318542">
    <property type="component" value="Unassembled WGS sequence"/>
</dbReference>
<dbReference type="PANTHER" id="PTHR42951:SF4">
    <property type="entry name" value="ACYL-COENZYME A THIOESTERASE MBLAC2"/>
    <property type="match status" value="1"/>
</dbReference>
<dbReference type="GO" id="GO:0006352">
    <property type="term" value="P:DNA-templated transcription initiation"/>
    <property type="evidence" value="ECO:0007669"/>
    <property type="project" value="InterPro"/>
</dbReference>
<dbReference type="GO" id="GO:0008800">
    <property type="term" value="F:beta-lactamase activity"/>
    <property type="evidence" value="ECO:0007669"/>
    <property type="project" value="UniProtKB-EC"/>
</dbReference>
<dbReference type="Gene3D" id="1.10.1740.10">
    <property type="match status" value="1"/>
</dbReference>
<comment type="similarity">
    <text evidence="1">Belongs to the metallo-beta-lactamase superfamily. Class-B beta-lactamase family.</text>
</comment>
<dbReference type="EC" id="3.5.2.6" evidence="3"/>
<dbReference type="PANTHER" id="PTHR42951">
    <property type="entry name" value="METALLO-BETA-LACTAMASE DOMAIN-CONTAINING"/>
    <property type="match status" value="1"/>
</dbReference>
<dbReference type="InterPro" id="IPR001279">
    <property type="entry name" value="Metallo-B-lactamas"/>
</dbReference>
<dbReference type="InterPro" id="IPR050855">
    <property type="entry name" value="NDM-1-like"/>
</dbReference>
<dbReference type="EMBL" id="VJOL01000023">
    <property type="protein sequence ID" value="TSE29584.1"/>
    <property type="molecule type" value="Genomic_DNA"/>
</dbReference>
<dbReference type="AlphaFoldDB" id="A0A554X166"/>
<dbReference type="Pfam" id="PF00753">
    <property type="entry name" value="Lactamase_B"/>
    <property type="match status" value="1"/>
</dbReference>
<organism evidence="3 4">
    <name type="scientific">Tepidimonas thermarum</name>
    <dbReference type="NCBI Taxonomy" id="335431"/>
    <lineage>
        <taxon>Bacteria</taxon>
        <taxon>Pseudomonadati</taxon>
        <taxon>Pseudomonadota</taxon>
        <taxon>Betaproteobacteria</taxon>
        <taxon>Burkholderiales</taxon>
        <taxon>Tepidimonas</taxon>
    </lineage>
</organism>
<dbReference type="SUPFAM" id="SSF88946">
    <property type="entry name" value="Sigma2 domain of RNA polymerase sigma factors"/>
    <property type="match status" value="1"/>
</dbReference>
<feature type="domain" description="Metallo-beta-lactamase" evidence="2">
    <location>
        <begin position="227"/>
        <end position="413"/>
    </location>
</feature>
<dbReference type="Pfam" id="PF04542">
    <property type="entry name" value="Sigma70_r2"/>
    <property type="match status" value="1"/>
</dbReference>
<dbReference type="GO" id="GO:0017001">
    <property type="term" value="P:antibiotic catabolic process"/>
    <property type="evidence" value="ECO:0007669"/>
    <property type="project" value="UniProtKB-ARBA"/>
</dbReference>
<sequence length="483" mass="53714">MTFPPQGRKTGAAAATAVTIPAGFAGAPSGVARAWIAHERELRRWLRARLREPADADDLMQALFIKALRQGQRFCDIHNARAWRFEVARNLLADTLRVARETVELPETLVAEDAEPDTVDALTACLPRLTQGFPWVLRGWLRPKRRYAVLCRGTALRPATSHPRHRMMNPMNLAQKLSLRRFFVGLLLGGLSLLAQAVEVAFERVADNVYAYIGDLEGRTYDNEGLNANLGLVVTPAGAVLIDSGPTYEVAKKIEAAARAVTPQPIRWVINTGGQDHRWLGNGYFKDKGAEILAHQDAQADMKTRAAEHMDGLRRVLKERLDGTVPTLPTRWLTEPDTRLELGGTVIELKHRGGGHTPGDTLVWLPQTRVLFGGDVVYVDRILGLHEVSRSKTWLASFEVIDQLKPAVIVPGHGRVTDLATAQRDTRDLLIALRAHMKKAVDDGVDMSAAVKSFDARPYRHLKHADVWLPQLANRTYLEVERE</sequence>
<reference evidence="3 4" key="1">
    <citation type="submission" date="2019-07" db="EMBL/GenBank/DDBJ databases">
        <title>Tepidimonas thermarum AA-1 draft genome.</title>
        <authorList>
            <person name="Da Costa M.S."/>
            <person name="Froufe H.J.C."/>
            <person name="Egas C."/>
            <person name="Albuquerque L."/>
        </authorList>
    </citation>
    <scope>NUCLEOTIDE SEQUENCE [LARGE SCALE GENOMIC DNA]</scope>
    <source>
        <strain evidence="3 4">AA-1</strain>
    </source>
</reference>
<proteinExistence type="inferred from homology"/>
<evidence type="ECO:0000313" key="3">
    <source>
        <dbReference type="EMBL" id="TSE29584.1"/>
    </source>
</evidence>
<gene>
    <name evidence="3" type="primary">cphA_1</name>
    <name evidence="3" type="ORF">Tther_01425</name>
</gene>
<dbReference type="Gene3D" id="3.60.15.10">
    <property type="entry name" value="Ribonuclease Z/Hydroxyacylglutathione hydrolase-like"/>
    <property type="match status" value="1"/>
</dbReference>
<dbReference type="InterPro" id="IPR036866">
    <property type="entry name" value="RibonucZ/Hydroxyglut_hydro"/>
</dbReference>
<dbReference type="SMART" id="SM00849">
    <property type="entry name" value="Lactamase_B"/>
    <property type="match status" value="1"/>
</dbReference>
<dbReference type="GO" id="GO:0003700">
    <property type="term" value="F:DNA-binding transcription factor activity"/>
    <property type="evidence" value="ECO:0007669"/>
    <property type="project" value="InterPro"/>
</dbReference>
<dbReference type="CDD" id="cd16282">
    <property type="entry name" value="metallo-hydrolase-like_MBL-fold"/>
    <property type="match status" value="1"/>
</dbReference>
<keyword evidence="3" id="KW-0378">Hydrolase</keyword>
<comment type="caution">
    <text evidence="3">The sequence shown here is derived from an EMBL/GenBank/DDBJ whole genome shotgun (WGS) entry which is preliminary data.</text>
</comment>
<name>A0A554X166_9BURK</name>
<evidence type="ECO:0000256" key="1">
    <source>
        <dbReference type="ARBA" id="ARBA00005250"/>
    </source>
</evidence>
<dbReference type="InterPro" id="IPR007627">
    <property type="entry name" value="RNA_pol_sigma70_r2"/>
</dbReference>
<protein>
    <submittedName>
        <fullName evidence="3">Metallo-beta-lactamase type 2</fullName>
        <ecNumber evidence="3">3.5.2.6</ecNumber>
    </submittedName>
</protein>
<evidence type="ECO:0000313" key="4">
    <source>
        <dbReference type="Proteomes" id="UP000318542"/>
    </source>
</evidence>
<accession>A0A554X166</accession>
<dbReference type="SUPFAM" id="SSF56281">
    <property type="entry name" value="Metallo-hydrolase/oxidoreductase"/>
    <property type="match status" value="1"/>
</dbReference>